<dbReference type="Proteomes" id="UP000657385">
    <property type="component" value="Unassembled WGS sequence"/>
</dbReference>
<reference evidence="2" key="1">
    <citation type="submission" date="2020-11" db="EMBL/GenBank/DDBJ databases">
        <title>Isolation and identification of active actinomycetes.</title>
        <authorList>
            <person name="Yu B."/>
        </authorList>
    </citation>
    <scope>NUCLEOTIDE SEQUENCE</scope>
    <source>
        <strain evidence="2">NEAU-YB345</strain>
    </source>
</reference>
<dbReference type="RefSeq" id="WP_196197148.1">
    <property type="nucleotide sequence ID" value="NZ_JADPRT010000014.1"/>
</dbReference>
<dbReference type="InterPro" id="IPR001680">
    <property type="entry name" value="WD40_rpt"/>
</dbReference>
<protein>
    <recommendedName>
        <fullName evidence="4">WD40 repeat protein</fullName>
    </recommendedName>
</protein>
<keyword evidence="3" id="KW-1185">Reference proteome</keyword>
<dbReference type="Gene3D" id="2.130.10.10">
    <property type="entry name" value="YVTN repeat-like/Quinoprotein amine dehydrogenase"/>
    <property type="match status" value="1"/>
</dbReference>
<accession>A0A931FIP0</accession>
<dbReference type="SUPFAM" id="SSF50998">
    <property type="entry name" value="Quinoprotein alcohol dehydrogenase-like"/>
    <property type="match status" value="1"/>
</dbReference>
<proteinExistence type="predicted"/>
<dbReference type="InterPro" id="IPR015943">
    <property type="entry name" value="WD40/YVTN_repeat-like_dom_sf"/>
</dbReference>
<dbReference type="AlphaFoldDB" id="A0A931FIP0"/>
<comment type="caution">
    <text evidence="2">The sequence shown here is derived from an EMBL/GenBank/DDBJ whole genome shotgun (WGS) entry which is preliminary data.</text>
</comment>
<evidence type="ECO:0000256" key="1">
    <source>
        <dbReference type="PROSITE-ProRule" id="PRU00221"/>
    </source>
</evidence>
<organism evidence="2 3">
    <name type="scientific">Streptacidiphilus fuscans</name>
    <dbReference type="NCBI Taxonomy" id="2789292"/>
    <lineage>
        <taxon>Bacteria</taxon>
        <taxon>Bacillati</taxon>
        <taxon>Actinomycetota</taxon>
        <taxon>Actinomycetes</taxon>
        <taxon>Kitasatosporales</taxon>
        <taxon>Streptomycetaceae</taxon>
        <taxon>Streptacidiphilus</taxon>
    </lineage>
</organism>
<evidence type="ECO:0008006" key="4">
    <source>
        <dbReference type="Google" id="ProtNLM"/>
    </source>
</evidence>
<name>A0A931FIP0_9ACTN</name>
<dbReference type="PROSITE" id="PS50082">
    <property type="entry name" value="WD_REPEATS_2"/>
    <property type="match status" value="1"/>
</dbReference>
<sequence length="702" mass="71557">MERIPIPPLPGGRRPAGAALLGWLADPLAPRLCVVTGAPDSGKSHLLAWLTAAASVADAPSERRVHAMVPLRGLTVSSAVWTLARQLDLYARTPQQLLGALAADSRATVLCLADLHRAGGRALPGEPRQVMDELLVPLLALPQVRVVVEADPATAALLQQAPRSDEVPAAVLDLDAPQWTNPERFARWYAGLPGAADRAPAEAVYPSPGLAHLAARLGKAGTDLVSDNDADGASATTAARLVDRWWAEAPDAARPAIAALASVDVPITADGWARLVPDAEARQLAADLLPATPSGAPVLSAAVAEHLRPELPPEASHRLLRVLIGAVPRQPDGGPDLDGVPEEHLTLLLAQTLTLGQAGQLLDDPGFLVRADPHQVTTALKATGAEGPLAEAWAGVGPALAEEDDPGARADILRHRLHGTPFGPAPSGWATGDGRRTVWRLARGAAAWPGPVTALAAGRAPDGTPDGSLLAADASGAVHRLSQADGSPLGRIPLPAPRPLRSLACGASGADRGDGAVAGLVSLDVWGTPAPELPPGVRAEGELTALLGGFGLPEGVVVLGDVTGAVAWHDTRTGDSATVRPHAGPVSSLAVALPPGLPPLVFSGGADGTVRLWSPGTEPLAEPLDARTCPVLAVSVASAAGDAPLTLAVSWADGLVRVLRLGADGPTSDLRIGAPVQDLLLLGLGRLALAAADELSVIAIGR</sequence>
<keyword evidence="1" id="KW-0853">WD repeat</keyword>
<dbReference type="EMBL" id="JADPRT010000014">
    <property type="protein sequence ID" value="MBF9071974.1"/>
    <property type="molecule type" value="Genomic_DNA"/>
</dbReference>
<evidence type="ECO:0000313" key="2">
    <source>
        <dbReference type="EMBL" id="MBF9071974.1"/>
    </source>
</evidence>
<feature type="repeat" description="WD" evidence="1">
    <location>
        <begin position="579"/>
        <end position="614"/>
    </location>
</feature>
<gene>
    <name evidence="2" type="ORF">I2501_28515</name>
</gene>
<evidence type="ECO:0000313" key="3">
    <source>
        <dbReference type="Proteomes" id="UP000657385"/>
    </source>
</evidence>
<dbReference type="InterPro" id="IPR011047">
    <property type="entry name" value="Quinoprotein_ADH-like_sf"/>
</dbReference>